<dbReference type="AlphaFoldDB" id="A0A6J4SI85"/>
<feature type="compositionally biased region" description="Polar residues" evidence="1">
    <location>
        <begin position="1"/>
        <end position="13"/>
    </location>
</feature>
<organism evidence="2">
    <name type="scientific">uncultured Rubrobacteraceae bacterium</name>
    <dbReference type="NCBI Taxonomy" id="349277"/>
    <lineage>
        <taxon>Bacteria</taxon>
        <taxon>Bacillati</taxon>
        <taxon>Actinomycetota</taxon>
        <taxon>Rubrobacteria</taxon>
        <taxon>Rubrobacterales</taxon>
        <taxon>Rubrobacteraceae</taxon>
        <taxon>environmental samples</taxon>
    </lineage>
</organism>
<proteinExistence type="predicted"/>
<name>A0A6J4SI85_9ACTN</name>
<dbReference type="EMBL" id="CADCVM010000205">
    <property type="protein sequence ID" value="CAA9492384.1"/>
    <property type="molecule type" value="Genomic_DNA"/>
</dbReference>
<feature type="region of interest" description="Disordered" evidence="1">
    <location>
        <begin position="1"/>
        <end position="67"/>
    </location>
</feature>
<reference evidence="2" key="1">
    <citation type="submission" date="2020-02" db="EMBL/GenBank/DDBJ databases">
        <authorList>
            <person name="Meier V. D."/>
        </authorList>
    </citation>
    <scope>NUCLEOTIDE SEQUENCE</scope>
    <source>
        <strain evidence="2">AVDCRST_MAG05</strain>
    </source>
</reference>
<evidence type="ECO:0000313" key="2">
    <source>
        <dbReference type="EMBL" id="CAA9492384.1"/>
    </source>
</evidence>
<gene>
    <name evidence="2" type="ORF">AVDCRST_MAG05-1904</name>
</gene>
<sequence>MNGSPTTAGSQTLDGGALDRAEEGDPVGAHPRPPATGSLVLELRGRDRRVGDRLTRRRRGVGGERRR</sequence>
<protein>
    <submittedName>
        <fullName evidence="2">Uncharacterized protein</fullName>
    </submittedName>
</protein>
<evidence type="ECO:0000256" key="1">
    <source>
        <dbReference type="SAM" id="MobiDB-lite"/>
    </source>
</evidence>
<accession>A0A6J4SI85</accession>
<feature type="compositionally biased region" description="Basic and acidic residues" evidence="1">
    <location>
        <begin position="43"/>
        <end position="54"/>
    </location>
</feature>